<dbReference type="WBParaSite" id="OFLC_0000461201-mRNA-1">
    <property type="protein sequence ID" value="OFLC_0000461201-mRNA-1"/>
    <property type="gene ID" value="OFLC_0000461201"/>
</dbReference>
<proteinExistence type="predicted"/>
<reference evidence="4" key="1">
    <citation type="submission" date="2016-06" db="UniProtKB">
        <authorList>
            <consortium name="WormBaseParasite"/>
        </authorList>
    </citation>
    <scope>IDENTIFICATION</scope>
</reference>
<dbReference type="AlphaFoldDB" id="A0A183HAV1"/>
<feature type="coiled-coil region" evidence="1">
    <location>
        <begin position="186"/>
        <end position="243"/>
    </location>
</feature>
<gene>
    <name evidence="2" type="ORF">OFLC_LOCUS4613</name>
</gene>
<keyword evidence="3" id="KW-1185">Reference proteome</keyword>
<sequence length="256" mass="29847">NYLATIDALNNEITGKNVCIGNLEKAKNDSEWSLGEHRQWLQDANNRIAQLEKSIIAKDEIIKELHNDTDELSKKVVLDLKAALEAVQMNVQPEKAEVSVEQLMIKLQNAEQALAEYSKMDDSISLKNENENLKELLKEKNEYIDKLVQQRNDAEWSLGEHRQWLQDSNERANWLDDIVIIKNKEIDELRCENDRLKFDLNKISQHGDINNLIATIENLHNEISNKNNDIDEIMKQRNEAEWKLGEHRQWLEDAKN</sequence>
<evidence type="ECO:0000313" key="3">
    <source>
        <dbReference type="Proteomes" id="UP000267606"/>
    </source>
</evidence>
<dbReference type="EMBL" id="UZAJ01003583">
    <property type="protein sequence ID" value="VDO40501.1"/>
    <property type="molecule type" value="Genomic_DNA"/>
</dbReference>
<evidence type="ECO:0000313" key="4">
    <source>
        <dbReference type="WBParaSite" id="OFLC_0000461201-mRNA-1"/>
    </source>
</evidence>
<reference evidence="2 3" key="2">
    <citation type="submission" date="2018-11" db="EMBL/GenBank/DDBJ databases">
        <authorList>
            <consortium name="Pathogen Informatics"/>
        </authorList>
    </citation>
    <scope>NUCLEOTIDE SEQUENCE [LARGE SCALE GENOMIC DNA]</scope>
</reference>
<name>A0A183HAV1_9BILA</name>
<dbReference type="Proteomes" id="UP000267606">
    <property type="component" value="Unassembled WGS sequence"/>
</dbReference>
<feature type="coiled-coil region" evidence="1">
    <location>
        <begin position="100"/>
        <end position="153"/>
    </location>
</feature>
<evidence type="ECO:0000313" key="2">
    <source>
        <dbReference type="EMBL" id="VDO40501.1"/>
    </source>
</evidence>
<protein>
    <submittedName>
        <fullName evidence="4">IF rod domain-containing protein</fullName>
    </submittedName>
</protein>
<accession>A0A183HAV1</accession>
<keyword evidence="1" id="KW-0175">Coiled coil</keyword>
<dbReference type="STRING" id="387005.A0A183HAV1"/>
<evidence type="ECO:0000256" key="1">
    <source>
        <dbReference type="SAM" id="Coils"/>
    </source>
</evidence>
<organism evidence="4">
    <name type="scientific">Onchocerca flexuosa</name>
    <dbReference type="NCBI Taxonomy" id="387005"/>
    <lineage>
        <taxon>Eukaryota</taxon>
        <taxon>Metazoa</taxon>
        <taxon>Ecdysozoa</taxon>
        <taxon>Nematoda</taxon>
        <taxon>Chromadorea</taxon>
        <taxon>Rhabditida</taxon>
        <taxon>Spirurina</taxon>
        <taxon>Spiruromorpha</taxon>
        <taxon>Filarioidea</taxon>
        <taxon>Onchocercidae</taxon>
        <taxon>Onchocerca</taxon>
    </lineage>
</organism>